<dbReference type="InterPro" id="IPR011058">
    <property type="entry name" value="Cyanovirin-N"/>
</dbReference>
<sequence length="153" mass="16371">MQFLALLAIAAVTAAAALPDHPATSGDASSLGGGFVPNCYFHEVGKRGVNVGRLTGKCSDDTTFSELYGTWLDLNLCLGNNNGTLIWQDKGNAIATSCKDCKSRHFDPQWIECSYRGRSGAWKQTSLDLNQGVRYEPGPNVLACFGHLGVSTD</sequence>
<feature type="domain" description="Cyanovirin-N" evidence="2">
    <location>
        <begin position="54"/>
        <end position="136"/>
    </location>
</feature>
<reference evidence="3" key="1">
    <citation type="journal article" date="2023" name="Mol. Phylogenet. Evol.">
        <title>Genome-scale phylogeny and comparative genomics of the fungal order Sordariales.</title>
        <authorList>
            <person name="Hensen N."/>
            <person name="Bonometti L."/>
            <person name="Westerberg I."/>
            <person name="Brannstrom I.O."/>
            <person name="Guillou S."/>
            <person name="Cros-Aarteil S."/>
            <person name="Calhoun S."/>
            <person name="Haridas S."/>
            <person name="Kuo A."/>
            <person name="Mondo S."/>
            <person name="Pangilinan J."/>
            <person name="Riley R."/>
            <person name="LaButti K."/>
            <person name="Andreopoulos B."/>
            <person name="Lipzen A."/>
            <person name="Chen C."/>
            <person name="Yan M."/>
            <person name="Daum C."/>
            <person name="Ng V."/>
            <person name="Clum A."/>
            <person name="Steindorff A."/>
            <person name="Ohm R.A."/>
            <person name="Martin F."/>
            <person name="Silar P."/>
            <person name="Natvig D.O."/>
            <person name="Lalanne C."/>
            <person name="Gautier V."/>
            <person name="Ament-Velasquez S.L."/>
            <person name="Kruys A."/>
            <person name="Hutchinson M.I."/>
            <person name="Powell A.J."/>
            <person name="Barry K."/>
            <person name="Miller A.N."/>
            <person name="Grigoriev I.V."/>
            <person name="Debuchy R."/>
            <person name="Gladieux P."/>
            <person name="Hiltunen Thoren M."/>
            <person name="Johannesson H."/>
        </authorList>
    </citation>
    <scope>NUCLEOTIDE SEQUENCE</scope>
    <source>
        <strain evidence="3">CBS 757.83</strain>
    </source>
</reference>
<feature type="chain" id="PRO_5043051553" description="Cyanovirin-N domain-containing protein" evidence="1">
    <location>
        <begin position="18"/>
        <end position="153"/>
    </location>
</feature>
<proteinExistence type="predicted"/>
<dbReference type="Gene3D" id="2.30.60.10">
    <property type="entry name" value="Cyanovirin-N"/>
    <property type="match status" value="1"/>
</dbReference>
<evidence type="ECO:0000313" key="4">
    <source>
        <dbReference type="Proteomes" id="UP001305647"/>
    </source>
</evidence>
<organism evidence="3 4">
    <name type="scientific">Parathielavia hyrcaniae</name>
    <dbReference type="NCBI Taxonomy" id="113614"/>
    <lineage>
        <taxon>Eukaryota</taxon>
        <taxon>Fungi</taxon>
        <taxon>Dikarya</taxon>
        <taxon>Ascomycota</taxon>
        <taxon>Pezizomycotina</taxon>
        <taxon>Sordariomycetes</taxon>
        <taxon>Sordariomycetidae</taxon>
        <taxon>Sordariales</taxon>
        <taxon>Chaetomiaceae</taxon>
        <taxon>Parathielavia</taxon>
    </lineage>
</organism>
<evidence type="ECO:0000259" key="2">
    <source>
        <dbReference type="Pfam" id="PF08881"/>
    </source>
</evidence>
<accession>A0AAN6PYW5</accession>
<name>A0AAN6PYW5_9PEZI</name>
<dbReference type="AlphaFoldDB" id="A0AAN6PYW5"/>
<comment type="caution">
    <text evidence="3">The sequence shown here is derived from an EMBL/GenBank/DDBJ whole genome shotgun (WGS) entry which is preliminary data.</text>
</comment>
<dbReference type="SUPFAM" id="SSF51322">
    <property type="entry name" value="Cyanovirin-N"/>
    <property type="match status" value="1"/>
</dbReference>
<feature type="signal peptide" evidence="1">
    <location>
        <begin position="1"/>
        <end position="17"/>
    </location>
</feature>
<protein>
    <recommendedName>
        <fullName evidence="2">Cyanovirin-N domain-containing protein</fullName>
    </recommendedName>
</protein>
<gene>
    <name evidence="3" type="ORF">N658DRAFT_507867</name>
</gene>
<dbReference type="InterPro" id="IPR036673">
    <property type="entry name" value="Cyanovirin-N_sf"/>
</dbReference>
<evidence type="ECO:0000313" key="3">
    <source>
        <dbReference type="EMBL" id="KAK4100343.1"/>
    </source>
</evidence>
<dbReference type="EMBL" id="MU863641">
    <property type="protein sequence ID" value="KAK4100343.1"/>
    <property type="molecule type" value="Genomic_DNA"/>
</dbReference>
<evidence type="ECO:0000256" key="1">
    <source>
        <dbReference type="SAM" id="SignalP"/>
    </source>
</evidence>
<dbReference type="Proteomes" id="UP001305647">
    <property type="component" value="Unassembled WGS sequence"/>
</dbReference>
<keyword evidence="1" id="KW-0732">Signal</keyword>
<dbReference type="Pfam" id="PF08881">
    <property type="entry name" value="CVNH"/>
    <property type="match status" value="1"/>
</dbReference>
<reference evidence="3" key="2">
    <citation type="submission" date="2023-05" db="EMBL/GenBank/DDBJ databases">
        <authorList>
            <consortium name="Lawrence Berkeley National Laboratory"/>
            <person name="Steindorff A."/>
            <person name="Hensen N."/>
            <person name="Bonometti L."/>
            <person name="Westerberg I."/>
            <person name="Brannstrom I.O."/>
            <person name="Guillou S."/>
            <person name="Cros-Aarteil S."/>
            <person name="Calhoun S."/>
            <person name="Haridas S."/>
            <person name="Kuo A."/>
            <person name="Mondo S."/>
            <person name="Pangilinan J."/>
            <person name="Riley R."/>
            <person name="Labutti K."/>
            <person name="Andreopoulos B."/>
            <person name="Lipzen A."/>
            <person name="Chen C."/>
            <person name="Yanf M."/>
            <person name="Daum C."/>
            <person name="Ng V."/>
            <person name="Clum A."/>
            <person name="Ohm R."/>
            <person name="Martin F."/>
            <person name="Silar P."/>
            <person name="Natvig D."/>
            <person name="Lalanne C."/>
            <person name="Gautier V."/>
            <person name="Ament-Velasquez S.L."/>
            <person name="Kruys A."/>
            <person name="Hutchinson M.I."/>
            <person name="Powell A.J."/>
            <person name="Barry K."/>
            <person name="Miller A.N."/>
            <person name="Grigoriev I.V."/>
            <person name="Debuchy R."/>
            <person name="Gladieux P."/>
            <person name="Thoren M.H."/>
            <person name="Johannesson H."/>
        </authorList>
    </citation>
    <scope>NUCLEOTIDE SEQUENCE</scope>
    <source>
        <strain evidence="3">CBS 757.83</strain>
    </source>
</reference>
<keyword evidence="4" id="KW-1185">Reference proteome</keyword>